<evidence type="ECO:0000313" key="5">
    <source>
        <dbReference type="EMBL" id="THV33464.1"/>
    </source>
</evidence>
<reference evidence="6" key="1">
    <citation type="submission" date="2019-04" db="EMBL/GenBank/DDBJ databases">
        <title>Nocardioides xinjiangensis sp. nov.</title>
        <authorList>
            <person name="Liu S."/>
        </authorList>
    </citation>
    <scope>NUCLEOTIDE SEQUENCE [LARGE SCALE GENOMIC DNA]</scope>
    <source>
        <strain evidence="6">18</strain>
    </source>
</reference>
<feature type="domain" description="Glycosyltransferase subfamily 4-like N-terminal" evidence="4">
    <location>
        <begin position="14"/>
        <end position="180"/>
    </location>
</feature>
<keyword evidence="6" id="KW-1185">Reference proteome</keyword>
<dbReference type="RefSeq" id="WP_136537345.1">
    <property type="nucleotide sequence ID" value="NZ_STGY01000083.1"/>
</dbReference>
<name>A0A4S8Q069_9ACTN</name>
<dbReference type="SUPFAM" id="SSF53756">
    <property type="entry name" value="UDP-Glycosyltransferase/glycogen phosphorylase"/>
    <property type="match status" value="1"/>
</dbReference>
<dbReference type="GO" id="GO:1901137">
    <property type="term" value="P:carbohydrate derivative biosynthetic process"/>
    <property type="evidence" value="ECO:0007669"/>
    <property type="project" value="UniProtKB-ARBA"/>
</dbReference>
<evidence type="ECO:0000256" key="1">
    <source>
        <dbReference type="ARBA" id="ARBA00022676"/>
    </source>
</evidence>
<evidence type="ECO:0000259" key="3">
    <source>
        <dbReference type="Pfam" id="PF00534"/>
    </source>
</evidence>
<reference evidence="5 6" key="2">
    <citation type="submission" date="2019-05" db="EMBL/GenBank/DDBJ databases">
        <title>Glycomyces buryatensis sp. nov.</title>
        <authorList>
            <person name="Nikitina E."/>
        </authorList>
    </citation>
    <scope>NUCLEOTIDE SEQUENCE [LARGE SCALE GENOMIC DNA]</scope>
    <source>
        <strain evidence="5 6">18</strain>
    </source>
</reference>
<dbReference type="InterPro" id="IPR028098">
    <property type="entry name" value="Glyco_trans_4-like_N"/>
</dbReference>
<organism evidence="5 6">
    <name type="scientific">Glycomyces buryatensis</name>
    <dbReference type="NCBI Taxonomy" id="2570927"/>
    <lineage>
        <taxon>Bacteria</taxon>
        <taxon>Bacillati</taxon>
        <taxon>Actinomycetota</taxon>
        <taxon>Actinomycetes</taxon>
        <taxon>Glycomycetales</taxon>
        <taxon>Glycomycetaceae</taxon>
        <taxon>Glycomyces</taxon>
    </lineage>
</organism>
<dbReference type="PANTHER" id="PTHR45947:SF3">
    <property type="entry name" value="SULFOQUINOVOSYL TRANSFERASE SQD2"/>
    <property type="match status" value="1"/>
</dbReference>
<accession>A0A4S8Q069</accession>
<comment type="caution">
    <text evidence="5">The sequence shown here is derived from an EMBL/GenBank/DDBJ whole genome shotgun (WGS) entry which is preliminary data.</text>
</comment>
<gene>
    <name evidence="5" type="ORF">FAB82_25305</name>
</gene>
<sequence>MRVALVTESFPPQVNGVARAVARHAEHLAARGLEPVVIAPDPGPGPAPSFDWPVVHVPSIAVPGYRGFRAGLAGRALENALEHYRPDIVHLASPFGYTARAGEWADRRDVPTVAVWQTDLPAYTRAYHLTAFEQLVWARLRRIHSRAQVNLALTDHTARALAAQGIGGVAVVGHGVDTTRFHPSWRDRGLHDALTPNGELLVGYVGRLAREKQIHDLAGVANLPGVRVVVAGDGPRRRWLERILPQAAFLGSLAGEDLSRLYATLDLFVHTGPFETFGQTIQEAHASAVPVACVEAGGAAELVDPGVDGVHFAPGDRIGLAAAVADLAGQRGLLREWGRKGHLKVQSRTWEAEGDAIIGHYRRALAAAGVPA</sequence>
<dbReference type="Gene3D" id="3.40.50.2000">
    <property type="entry name" value="Glycogen Phosphorylase B"/>
    <property type="match status" value="2"/>
</dbReference>
<dbReference type="Proteomes" id="UP000308760">
    <property type="component" value="Unassembled WGS sequence"/>
</dbReference>
<feature type="domain" description="Glycosyl transferase family 1" evidence="3">
    <location>
        <begin position="196"/>
        <end position="341"/>
    </location>
</feature>
<dbReference type="Pfam" id="PF00534">
    <property type="entry name" value="Glycos_transf_1"/>
    <property type="match status" value="1"/>
</dbReference>
<keyword evidence="1" id="KW-0328">Glycosyltransferase</keyword>
<evidence type="ECO:0000256" key="2">
    <source>
        <dbReference type="ARBA" id="ARBA00022679"/>
    </source>
</evidence>
<dbReference type="EMBL" id="STGY01000083">
    <property type="protein sequence ID" value="THV33464.1"/>
    <property type="molecule type" value="Genomic_DNA"/>
</dbReference>
<dbReference type="Pfam" id="PF13439">
    <property type="entry name" value="Glyco_transf_4"/>
    <property type="match status" value="1"/>
</dbReference>
<dbReference type="AlphaFoldDB" id="A0A4S8Q069"/>
<evidence type="ECO:0000259" key="4">
    <source>
        <dbReference type="Pfam" id="PF13439"/>
    </source>
</evidence>
<dbReference type="InterPro" id="IPR050194">
    <property type="entry name" value="Glycosyltransferase_grp1"/>
</dbReference>
<dbReference type="InterPro" id="IPR001296">
    <property type="entry name" value="Glyco_trans_1"/>
</dbReference>
<dbReference type="OrthoDB" id="9802525at2"/>
<proteinExistence type="predicted"/>
<keyword evidence="2 5" id="KW-0808">Transferase</keyword>
<dbReference type="PANTHER" id="PTHR45947">
    <property type="entry name" value="SULFOQUINOVOSYL TRANSFERASE SQD2"/>
    <property type="match status" value="1"/>
</dbReference>
<protein>
    <submittedName>
        <fullName evidence="5">Glycosyltransferase family 1 protein</fullName>
    </submittedName>
</protein>
<evidence type="ECO:0000313" key="6">
    <source>
        <dbReference type="Proteomes" id="UP000308760"/>
    </source>
</evidence>
<dbReference type="GO" id="GO:0016757">
    <property type="term" value="F:glycosyltransferase activity"/>
    <property type="evidence" value="ECO:0007669"/>
    <property type="project" value="UniProtKB-KW"/>
</dbReference>